<dbReference type="InterPro" id="IPR032710">
    <property type="entry name" value="NTF2-like_dom_sf"/>
</dbReference>
<reference evidence="1" key="1">
    <citation type="submission" date="2021-03" db="EMBL/GenBank/DDBJ databases">
        <title>Whole genome shotgun sequence of Actinoplanes auranticolor NBRC 12245.</title>
        <authorList>
            <person name="Komaki H."/>
            <person name="Tamura T."/>
        </authorList>
    </citation>
    <scope>NUCLEOTIDE SEQUENCE</scope>
    <source>
        <strain evidence="1">NBRC 12245</strain>
    </source>
</reference>
<dbReference type="SUPFAM" id="SSF54427">
    <property type="entry name" value="NTF2-like"/>
    <property type="match status" value="1"/>
</dbReference>
<evidence type="ECO:0000313" key="1">
    <source>
        <dbReference type="EMBL" id="GIM66429.1"/>
    </source>
</evidence>
<sequence length="226" mass="25034">MLTVSRATVIQSAGNGVRIAGEWVLDDLEHVRDFTTELAYSTTKLHNVLLKPAPSLHPGLAALRICTEALLAGCAGRGTSPLLRPEVSPMSNIEFVQAYSTFIESTMLDEQAFLAKLPHYITDESVLTEPDSLFGRLVGINGWNQWRTAAADMAMRTGVRFVTGGSQFFENGDTVLHYYEIDFSAREGYRSGWHTSIIERYDFAGGKIAKLTAYYADTTAFLKYFS</sequence>
<dbReference type="AlphaFoldDB" id="A0A919S9V0"/>
<dbReference type="Gene3D" id="3.10.450.50">
    <property type="match status" value="1"/>
</dbReference>
<comment type="caution">
    <text evidence="1">The sequence shown here is derived from an EMBL/GenBank/DDBJ whole genome shotgun (WGS) entry which is preliminary data.</text>
</comment>
<accession>A0A919S9V0</accession>
<organism evidence="1 2">
    <name type="scientific">Actinoplanes auranticolor</name>
    <dbReference type="NCBI Taxonomy" id="47988"/>
    <lineage>
        <taxon>Bacteria</taxon>
        <taxon>Bacillati</taxon>
        <taxon>Actinomycetota</taxon>
        <taxon>Actinomycetes</taxon>
        <taxon>Micromonosporales</taxon>
        <taxon>Micromonosporaceae</taxon>
        <taxon>Actinoplanes</taxon>
    </lineage>
</organism>
<name>A0A919S9V0_9ACTN</name>
<dbReference type="Proteomes" id="UP000681340">
    <property type="component" value="Unassembled WGS sequence"/>
</dbReference>
<gene>
    <name evidence="1" type="ORF">Aau02nite_22920</name>
</gene>
<keyword evidence="2" id="KW-1185">Reference proteome</keyword>
<protein>
    <recommendedName>
        <fullName evidence="3">SnoaL-like domain-containing protein</fullName>
    </recommendedName>
</protein>
<evidence type="ECO:0008006" key="3">
    <source>
        <dbReference type="Google" id="ProtNLM"/>
    </source>
</evidence>
<proteinExistence type="predicted"/>
<dbReference type="EMBL" id="BOQL01000019">
    <property type="protein sequence ID" value="GIM66429.1"/>
    <property type="molecule type" value="Genomic_DNA"/>
</dbReference>
<dbReference type="RefSeq" id="WP_212988341.1">
    <property type="nucleotide sequence ID" value="NZ_BAABEA010000013.1"/>
</dbReference>
<evidence type="ECO:0000313" key="2">
    <source>
        <dbReference type="Proteomes" id="UP000681340"/>
    </source>
</evidence>